<keyword evidence="1" id="KW-0378">Hydrolase</keyword>
<dbReference type="PATRIC" id="fig|1121098.3.peg.3282"/>
<protein>
    <submittedName>
        <fullName evidence="1">TIGR02254 family HAD hydrolase</fullName>
    </submittedName>
</protein>
<dbReference type="InterPro" id="IPR052550">
    <property type="entry name" value="Pyrimidine_5'-ntase_YjjG"/>
</dbReference>
<dbReference type="GeneID" id="60060905"/>
<dbReference type="PANTHER" id="PTHR47478">
    <property type="match status" value="1"/>
</dbReference>
<dbReference type="AlphaFoldDB" id="U6RD90"/>
<dbReference type="InterPro" id="IPR011951">
    <property type="entry name" value="HAD-SF_hydro_IA_YjjG/PynA"/>
</dbReference>
<dbReference type="PANTHER" id="PTHR47478:SF1">
    <property type="entry name" value="PYRIMIDINE 5'-NUCLEOTIDASE YJJG"/>
    <property type="match status" value="1"/>
</dbReference>
<comment type="caution">
    <text evidence="1">The sequence shown here is derived from an EMBL/GenBank/DDBJ whole genome shotgun (WGS) entry which is preliminary data.</text>
</comment>
<dbReference type="SFLD" id="SFLDS00003">
    <property type="entry name" value="Haloacid_Dehalogenase"/>
    <property type="match status" value="1"/>
</dbReference>
<dbReference type="InterPro" id="IPR023198">
    <property type="entry name" value="PGP-like_dom2"/>
</dbReference>
<keyword evidence="2" id="KW-1185">Reference proteome</keyword>
<evidence type="ECO:0000313" key="2">
    <source>
        <dbReference type="Proteomes" id="UP000017831"/>
    </source>
</evidence>
<dbReference type="Pfam" id="PF00702">
    <property type="entry name" value="Hydrolase"/>
    <property type="match status" value="1"/>
</dbReference>
<dbReference type="RefSeq" id="WP_005943298.1">
    <property type="nucleotide sequence ID" value="NZ_KB890329.1"/>
</dbReference>
<dbReference type="GO" id="GO:0008253">
    <property type="term" value="F:5'-nucleotidase activity"/>
    <property type="evidence" value="ECO:0007669"/>
    <property type="project" value="InterPro"/>
</dbReference>
<dbReference type="EMBL" id="AQHY01000038">
    <property type="protein sequence ID" value="EOA53158.1"/>
    <property type="molecule type" value="Genomic_DNA"/>
</dbReference>
<dbReference type="InterPro" id="IPR006439">
    <property type="entry name" value="HAD-SF_hydro_IA"/>
</dbReference>
<dbReference type="eggNOG" id="COG1011">
    <property type="taxonomic scope" value="Bacteria"/>
</dbReference>
<gene>
    <name evidence="1" type="ORF">HMPREF1534_03233</name>
</gene>
<dbReference type="NCBIfam" id="TIGR01549">
    <property type="entry name" value="HAD-SF-IA-v1"/>
    <property type="match status" value="1"/>
</dbReference>
<dbReference type="NCBIfam" id="TIGR02254">
    <property type="entry name" value="YjjG_YfnB"/>
    <property type="match status" value="1"/>
</dbReference>
<dbReference type="Gene3D" id="1.10.150.240">
    <property type="entry name" value="Putative phosphatase, domain 2"/>
    <property type="match status" value="1"/>
</dbReference>
<dbReference type="InterPro" id="IPR036412">
    <property type="entry name" value="HAD-like_sf"/>
</dbReference>
<dbReference type="OrthoDB" id="9802350at2"/>
<dbReference type="SFLD" id="SFLDG01135">
    <property type="entry name" value="C1.5.6:_HAD__Beta-PGM__Phospha"/>
    <property type="match status" value="1"/>
</dbReference>
<dbReference type="HOGENOM" id="CLU_045011_8_1_10"/>
<dbReference type="SUPFAM" id="SSF56784">
    <property type="entry name" value="HAD-like"/>
    <property type="match status" value="1"/>
</dbReference>
<name>U6RD90_9BACT</name>
<evidence type="ECO:0000313" key="1">
    <source>
        <dbReference type="EMBL" id="EOA53158.1"/>
    </source>
</evidence>
<dbReference type="Gene3D" id="3.40.50.1000">
    <property type="entry name" value="HAD superfamily/HAD-like"/>
    <property type="match status" value="1"/>
</dbReference>
<organism evidence="1 2">
    <name type="scientific">Phocaeicola massiliensis B84634 = Timone 84634 = DSM 17679 = JCM 13223</name>
    <dbReference type="NCBI Taxonomy" id="1121098"/>
    <lineage>
        <taxon>Bacteria</taxon>
        <taxon>Pseudomonadati</taxon>
        <taxon>Bacteroidota</taxon>
        <taxon>Bacteroidia</taxon>
        <taxon>Bacteroidales</taxon>
        <taxon>Bacteroidaceae</taxon>
        <taxon>Phocaeicola</taxon>
    </lineage>
</organism>
<dbReference type="InterPro" id="IPR023214">
    <property type="entry name" value="HAD_sf"/>
</dbReference>
<accession>U6RD90</accession>
<reference evidence="1 2" key="1">
    <citation type="submission" date="2013-04" db="EMBL/GenBank/DDBJ databases">
        <title>The Genome Sequence of Bacteroides massiliensis DSM 17679.</title>
        <authorList>
            <consortium name="The Broad Institute Genomics Platform"/>
            <person name="Earl A."/>
            <person name="Ward D."/>
            <person name="Feldgarden M."/>
            <person name="Gevers D."/>
            <person name="Martens E."/>
            <person name="Fenner L."/>
            <person name="Roux V."/>
            <person name="Mallet M.N."/>
            <person name="Raoult D."/>
            <person name="Walker B."/>
            <person name="Young S."/>
            <person name="Zeng Q."/>
            <person name="Gargeya S."/>
            <person name="Fitzgerald M."/>
            <person name="Haas B."/>
            <person name="Abouelleil A."/>
            <person name="Allen A.W."/>
            <person name="Alvarado L."/>
            <person name="Arachchi H.M."/>
            <person name="Berlin A.M."/>
            <person name="Chapman S.B."/>
            <person name="Gainer-Dewar J."/>
            <person name="Goldberg J."/>
            <person name="Griggs A."/>
            <person name="Gujja S."/>
            <person name="Hansen M."/>
            <person name="Howarth C."/>
            <person name="Imamovic A."/>
            <person name="Ireland A."/>
            <person name="Larimer J."/>
            <person name="McCowan C."/>
            <person name="Murphy C."/>
            <person name="Pearson M."/>
            <person name="Poon T.W."/>
            <person name="Priest M."/>
            <person name="Roberts A."/>
            <person name="Saif S."/>
            <person name="Shea T."/>
            <person name="Sisk P."/>
            <person name="Sykes S."/>
            <person name="Wortman J."/>
            <person name="Nusbaum C."/>
            <person name="Birren B."/>
        </authorList>
    </citation>
    <scope>NUCLEOTIDE SEQUENCE [LARGE SCALE GENOMIC DNA]</scope>
    <source>
        <strain evidence="2">B84634 / Timone 84634 / DSM 17679 / JCM 13223</strain>
    </source>
</reference>
<proteinExistence type="predicted"/>
<dbReference type="SFLD" id="SFLDG01129">
    <property type="entry name" value="C1.5:_HAD__Beta-PGM__Phosphata"/>
    <property type="match status" value="1"/>
</dbReference>
<dbReference type="STRING" id="1121098.HMPREF1534_03233"/>
<dbReference type="Proteomes" id="UP000017831">
    <property type="component" value="Unassembled WGS sequence"/>
</dbReference>
<sequence length="229" mass="26778">MYKSIFIDLDDTVWAFSENARDTFQDMYEKYHFERYFDSFHQFYTIYSGRNEILWGEYGAGHITKDELNDMRFSYPLQQVGVEDKALVKAYSDDFFAEIVYKKKTMPHAVEALEYLSSKYNLYILSNGFRELQEQKMRSAGVDKYFKKVVLSEDIGVHKPFPEIFYFAMSATQSELHTSLMIGDNWENDIAGAKDAGLGQVFYNVKKTTKFSFQPTGIIEDWNEIGKIL</sequence>